<evidence type="ECO:0000313" key="2">
    <source>
        <dbReference type="Proteomes" id="UP000324222"/>
    </source>
</evidence>
<proteinExistence type="predicted"/>
<reference evidence="1 2" key="1">
    <citation type="submission" date="2019-05" db="EMBL/GenBank/DDBJ databases">
        <title>Another draft genome of Portunus trituberculatus and its Hox gene families provides insights of decapod evolution.</title>
        <authorList>
            <person name="Jeong J.-H."/>
            <person name="Song I."/>
            <person name="Kim S."/>
            <person name="Choi T."/>
            <person name="Kim D."/>
            <person name="Ryu S."/>
            <person name="Kim W."/>
        </authorList>
    </citation>
    <scope>NUCLEOTIDE SEQUENCE [LARGE SCALE GENOMIC DNA]</scope>
    <source>
        <tissue evidence="1">Muscle</tissue>
    </source>
</reference>
<dbReference type="EMBL" id="VSRR010059155">
    <property type="protein sequence ID" value="MPC82222.1"/>
    <property type="molecule type" value="Genomic_DNA"/>
</dbReference>
<accession>A0A5B7IEA8</accession>
<evidence type="ECO:0000313" key="1">
    <source>
        <dbReference type="EMBL" id="MPC82222.1"/>
    </source>
</evidence>
<keyword evidence="2" id="KW-1185">Reference proteome</keyword>
<gene>
    <name evidence="1" type="ORF">E2C01_076872</name>
</gene>
<dbReference type="Proteomes" id="UP000324222">
    <property type="component" value="Unassembled WGS sequence"/>
</dbReference>
<organism evidence="1 2">
    <name type="scientific">Portunus trituberculatus</name>
    <name type="common">Swimming crab</name>
    <name type="synonym">Neptunus trituberculatus</name>
    <dbReference type="NCBI Taxonomy" id="210409"/>
    <lineage>
        <taxon>Eukaryota</taxon>
        <taxon>Metazoa</taxon>
        <taxon>Ecdysozoa</taxon>
        <taxon>Arthropoda</taxon>
        <taxon>Crustacea</taxon>
        <taxon>Multicrustacea</taxon>
        <taxon>Malacostraca</taxon>
        <taxon>Eumalacostraca</taxon>
        <taxon>Eucarida</taxon>
        <taxon>Decapoda</taxon>
        <taxon>Pleocyemata</taxon>
        <taxon>Brachyura</taxon>
        <taxon>Eubrachyura</taxon>
        <taxon>Portunoidea</taxon>
        <taxon>Portunidae</taxon>
        <taxon>Portuninae</taxon>
        <taxon>Portunus</taxon>
    </lineage>
</organism>
<name>A0A5B7IEA8_PORTR</name>
<protein>
    <submittedName>
        <fullName evidence="1">Uncharacterized protein</fullName>
    </submittedName>
</protein>
<dbReference type="AlphaFoldDB" id="A0A5B7IEA8"/>
<sequence>MEQESRRGRGSDPPAGQVVATRVVSLSAHHQTLTPSHLPTHHLAAHLASTGHCWISAGEGEEKINKSETRRE</sequence>
<comment type="caution">
    <text evidence="1">The sequence shown here is derived from an EMBL/GenBank/DDBJ whole genome shotgun (WGS) entry which is preliminary data.</text>
</comment>